<feature type="coiled-coil region" evidence="1">
    <location>
        <begin position="55"/>
        <end position="82"/>
    </location>
</feature>
<proteinExistence type="predicted"/>
<organism evidence="2 3">
    <name type="scientific">Paenibacillus oleatilyticus</name>
    <dbReference type="NCBI Taxonomy" id="2594886"/>
    <lineage>
        <taxon>Bacteria</taxon>
        <taxon>Bacillati</taxon>
        <taxon>Bacillota</taxon>
        <taxon>Bacilli</taxon>
        <taxon>Bacillales</taxon>
        <taxon>Paenibacillaceae</taxon>
        <taxon>Paenibacillus</taxon>
    </lineage>
</organism>
<dbReference type="InterPro" id="IPR008840">
    <property type="entry name" value="Sipho_Gp157"/>
</dbReference>
<reference evidence="2 3" key="1">
    <citation type="submission" date="2024-09" db="EMBL/GenBank/DDBJ databases">
        <authorList>
            <person name="Makale K.P.P."/>
            <person name="Makhzoum A."/>
            <person name="Rantong G."/>
            <person name="Rahube T.O."/>
        </authorList>
    </citation>
    <scope>NUCLEOTIDE SEQUENCE [LARGE SCALE GENOMIC DNA]</scope>
    <source>
        <strain evidence="2 3">KM_D13</strain>
    </source>
</reference>
<dbReference type="RefSeq" id="WP_373948326.1">
    <property type="nucleotide sequence ID" value="NZ_JBHDLN010000001.1"/>
</dbReference>
<accession>A0ABV4UX25</accession>
<keyword evidence="1" id="KW-0175">Coiled coil</keyword>
<evidence type="ECO:0000313" key="3">
    <source>
        <dbReference type="Proteomes" id="UP001575622"/>
    </source>
</evidence>
<evidence type="ECO:0000256" key="1">
    <source>
        <dbReference type="SAM" id="Coils"/>
    </source>
</evidence>
<name>A0ABV4UX25_9BACL</name>
<sequence length="166" mass="18730">MKLYELVDGFEQVAALLDQAEAEGAETPNLEPLKDTLDSLQMDIEAKADNIAKFVRSLQAEADALKAEADRLTERRKAKQNKADYLKNYLESEMLRLDKTKVAGMLFNFTIQNNPPSVEVLDESRVPDRYKIPRVDIDKRALLADLKNGVEVAGVQLKQTKGLRIR</sequence>
<gene>
    <name evidence="2" type="ORF">ACEU3E_02270</name>
</gene>
<keyword evidence="3" id="KW-1185">Reference proteome</keyword>
<protein>
    <submittedName>
        <fullName evidence="2">Siphovirus Gp157 family protein</fullName>
    </submittedName>
</protein>
<comment type="caution">
    <text evidence="2">The sequence shown here is derived from an EMBL/GenBank/DDBJ whole genome shotgun (WGS) entry which is preliminary data.</text>
</comment>
<dbReference type="Proteomes" id="UP001575622">
    <property type="component" value="Unassembled WGS sequence"/>
</dbReference>
<dbReference type="EMBL" id="JBHDLN010000001">
    <property type="protein sequence ID" value="MFB0840985.1"/>
    <property type="molecule type" value="Genomic_DNA"/>
</dbReference>
<dbReference type="Pfam" id="PF05565">
    <property type="entry name" value="Sipho_Gp157"/>
    <property type="match status" value="1"/>
</dbReference>
<evidence type="ECO:0000313" key="2">
    <source>
        <dbReference type="EMBL" id="MFB0840985.1"/>
    </source>
</evidence>